<dbReference type="Proteomes" id="UP000288216">
    <property type="component" value="Unassembled WGS sequence"/>
</dbReference>
<comment type="caution">
    <text evidence="2">The sequence shown here is derived from an EMBL/GenBank/DDBJ whole genome shotgun (WGS) entry which is preliminary data.</text>
</comment>
<organism evidence="2 3">
    <name type="scientific">Scyliorhinus torazame</name>
    <name type="common">Cloudy catshark</name>
    <name type="synonym">Catulus torazame</name>
    <dbReference type="NCBI Taxonomy" id="75743"/>
    <lineage>
        <taxon>Eukaryota</taxon>
        <taxon>Metazoa</taxon>
        <taxon>Chordata</taxon>
        <taxon>Craniata</taxon>
        <taxon>Vertebrata</taxon>
        <taxon>Chondrichthyes</taxon>
        <taxon>Elasmobranchii</taxon>
        <taxon>Galeomorphii</taxon>
        <taxon>Galeoidea</taxon>
        <taxon>Carcharhiniformes</taxon>
        <taxon>Scyliorhinidae</taxon>
        <taxon>Scyliorhinus</taxon>
    </lineage>
</organism>
<reference evidence="2 3" key="1">
    <citation type="journal article" date="2018" name="Nat. Ecol. Evol.">
        <title>Shark genomes provide insights into elasmobranch evolution and the origin of vertebrates.</title>
        <authorList>
            <person name="Hara Y"/>
            <person name="Yamaguchi K"/>
            <person name="Onimaru K"/>
            <person name="Kadota M"/>
            <person name="Koyanagi M"/>
            <person name="Keeley SD"/>
            <person name="Tatsumi K"/>
            <person name="Tanaka K"/>
            <person name="Motone F"/>
            <person name="Kageyama Y"/>
            <person name="Nozu R"/>
            <person name="Adachi N"/>
            <person name="Nishimura O"/>
            <person name="Nakagawa R"/>
            <person name="Tanegashima C"/>
            <person name="Kiyatake I"/>
            <person name="Matsumoto R"/>
            <person name="Murakumo K"/>
            <person name="Nishida K"/>
            <person name="Terakita A"/>
            <person name="Kuratani S"/>
            <person name="Sato K"/>
            <person name="Hyodo S Kuraku.S."/>
        </authorList>
    </citation>
    <scope>NUCLEOTIDE SEQUENCE [LARGE SCALE GENOMIC DNA]</scope>
</reference>
<feature type="compositionally biased region" description="Acidic residues" evidence="1">
    <location>
        <begin position="28"/>
        <end position="47"/>
    </location>
</feature>
<dbReference type="EMBL" id="BFAA01017401">
    <property type="protein sequence ID" value="GCB74835.1"/>
    <property type="molecule type" value="Genomic_DNA"/>
</dbReference>
<gene>
    <name evidence="2" type="ORF">scyTo_0020810</name>
</gene>
<protein>
    <submittedName>
        <fullName evidence="2">Uncharacterized protein</fullName>
    </submittedName>
</protein>
<evidence type="ECO:0000313" key="2">
    <source>
        <dbReference type="EMBL" id="GCB74835.1"/>
    </source>
</evidence>
<name>A0A401PNZ6_SCYTO</name>
<evidence type="ECO:0000256" key="1">
    <source>
        <dbReference type="SAM" id="MobiDB-lite"/>
    </source>
</evidence>
<proteinExistence type="predicted"/>
<accession>A0A401PNZ6</accession>
<dbReference type="AlphaFoldDB" id="A0A401PNZ6"/>
<keyword evidence="3" id="KW-1185">Reference proteome</keyword>
<feature type="region of interest" description="Disordered" evidence="1">
    <location>
        <begin position="1"/>
        <end position="73"/>
    </location>
</feature>
<sequence>MQNRKRQLRTGGDNLEQEDMQECHISSDEEEVEEGGEGQPAGEEEEGPQAMARARLGRPVGMPKASRFVDEQD</sequence>
<evidence type="ECO:0000313" key="3">
    <source>
        <dbReference type="Proteomes" id="UP000288216"/>
    </source>
</evidence>